<dbReference type="Pfam" id="PF07690">
    <property type="entry name" value="MFS_1"/>
    <property type="match status" value="1"/>
</dbReference>
<evidence type="ECO:0000256" key="2">
    <source>
        <dbReference type="ARBA" id="ARBA00022989"/>
    </source>
</evidence>
<evidence type="ECO:0000313" key="6">
    <source>
        <dbReference type="EMBL" id="AVY95448.1"/>
    </source>
</evidence>
<reference evidence="6 7" key="1">
    <citation type="submission" date="2018-04" db="EMBL/GenBank/DDBJ databases">
        <title>Denitrifier Microvirgula.</title>
        <authorList>
            <person name="Anderson E."/>
            <person name="Jang J."/>
            <person name="Ishii S."/>
        </authorList>
    </citation>
    <scope>NUCLEOTIDE SEQUENCE [LARGE SCALE GENOMIC DNA]</scope>
    <source>
        <strain evidence="6 7">BE2.4</strain>
    </source>
</reference>
<feature type="transmembrane region" description="Helical" evidence="4">
    <location>
        <begin position="255"/>
        <end position="272"/>
    </location>
</feature>
<sequence>MTANTPSLPPARAGLLVLGILLIASNLRAPVTSVAPVLDLIRADFAFSATAAGLLTTLPLLAFAALSPLAGPLARRCGLERTLLLSLLALIAGLLIRSAGAEWALFAGTLLIGAAIAIGNVLLPSLLKRDFPDRIASLTSAYVLVMGIAAGLGSVLAVPLAQWSSGWALSLLFPVVLALAGLLAWLPQWQRHTAPVPAAATAVQETPLWRNALAWQVTLFLGLNSLVYYVVVGWLPSMLRDAGLPPATAGSMHGLLQVASALPGLLLVPVIRRLHDQRLLAVATSTLSTVGLLGLLLAPHWSVLWTLMYGMGAGATIILGLAFVSLRACSVRQAAALSGMAQAVGYLLAAAGPMLVGLLRDLSGGWTVTLLLCMLVSLLQAASGFLAGRNIQLD</sequence>
<name>A0A2S0PDI5_9NEIS</name>
<dbReference type="PROSITE" id="PS50850">
    <property type="entry name" value="MFS"/>
    <property type="match status" value="1"/>
</dbReference>
<evidence type="ECO:0000256" key="3">
    <source>
        <dbReference type="ARBA" id="ARBA00023136"/>
    </source>
</evidence>
<feature type="domain" description="Major facilitator superfamily (MFS) profile" evidence="5">
    <location>
        <begin position="12"/>
        <end position="392"/>
    </location>
</feature>
<gene>
    <name evidence="6" type="ORF">DAI18_16380</name>
</gene>
<dbReference type="AlphaFoldDB" id="A0A2S0PDI5"/>
<feature type="transmembrane region" description="Helical" evidence="4">
    <location>
        <begin position="78"/>
        <end position="97"/>
    </location>
</feature>
<dbReference type="InterPro" id="IPR020846">
    <property type="entry name" value="MFS_dom"/>
</dbReference>
<dbReference type="STRING" id="1122240.GCA_000620105_03589"/>
<dbReference type="InterPro" id="IPR052524">
    <property type="entry name" value="MFS_Cyanate_Porter"/>
</dbReference>
<feature type="transmembrane region" description="Helical" evidence="4">
    <location>
        <begin position="336"/>
        <end position="359"/>
    </location>
</feature>
<dbReference type="PANTHER" id="PTHR23523:SF2">
    <property type="entry name" value="2-NITROIMIDAZOLE TRANSPORTER"/>
    <property type="match status" value="1"/>
</dbReference>
<dbReference type="GO" id="GO:0022857">
    <property type="term" value="F:transmembrane transporter activity"/>
    <property type="evidence" value="ECO:0007669"/>
    <property type="project" value="InterPro"/>
</dbReference>
<evidence type="ECO:0000256" key="4">
    <source>
        <dbReference type="SAM" id="Phobius"/>
    </source>
</evidence>
<feature type="transmembrane region" description="Helical" evidence="4">
    <location>
        <begin position="167"/>
        <end position="186"/>
    </location>
</feature>
<keyword evidence="3 4" id="KW-0472">Membrane</keyword>
<dbReference type="EMBL" id="CP028519">
    <property type="protein sequence ID" value="AVY95448.1"/>
    <property type="molecule type" value="Genomic_DNA"/>
</dbReference>
<dbReference type="OrthoDB" id="5317164at2"/>
<accession>A0A2S0PDI5</accession>
<evidence type="ECO:0000256" key="1">
    <source>
        <dbReference type="ARBA" id="ARBA00022692"/>
    </source>
</evidence>
<organism evidence="6 7">
    <name type="scientific">Microvirgula aerodenitrificans</name>
    <dbReference type="NCBI Taxonomy" id="57480"/>
    <lineage>
        <taxon>Bacteria</taxon>
        <taxon>Pseudomonadati</taxon>
        <taxon>Pseudomonadota</taxon>
        <taxon>Betaproteobacteria</taxon>
        <taxon>Neisseriales</taxon>
        <taxon>Aquaspirillaceae</taxon>
        <taxon>Microvirgula</taxon>
    </lineage>
</organism>
<feature type="transmembrane region" description="Helical" evidence="4">
    <location>
        <begin position="304"/>
        <end position="324"/>
    </location>
</feature>
<dbReference type="Proteomes" id="UP000244173">
    <property type="component" value="Chromosome"/>
</dbReference>
<evidence type="ECO:0000259" key="5">
    <source>
        <dbReference type="PROSITE" id="PS50850"/>
    </source>
</evidence>
<dbReference type="Gene3D" id="1.20.1250.20">
    <property type="entry name" value="MFS general substrate transporter like domains"/>
    <property type="match status" value="1"/>
</dbReference>
<feature type="transmembrane region" description="Helical" evidence="4">
    <location>
        <begin position="43"/>
        <end position="66"/>
    </location>
</feature>
<protein>
    <submittedName>
        <fullName evidence="6">MFS transporter</fullName>
    </submittedName>
</protein>
<keyword evidence="2 4" id="KW-1133">Transmembrane helix</keyword>
<dbReference type="InterPro" id="IPR036259">
    <property type="entry name" value="MFS_trans_sf"/>
</dbReference>
<feature type="transmembrane region" description="Helical" evidence="4">
    <location>
        <begin position="279"/>
        <end position="298"/>
    </location>
</feature>
<dbReference type="SUPFAM" id="SSF103473">
    <property type="entry name" value="MFS general substrate transporter"/>
    <property type="match status" value="1"/>
</dbReference>
<feature type="transmembrane region" description="Helical" evidence="4">
    <location>
        <begin position="365"/>
        <end position="388"/>
    </location>
</feature>
<keyword evidence="1 4" id="KW-0812">Transmembrane</keyword>
<dbReference type="RefSeq" id="WP_028500366.1">
    <property type="nucleotide sequence ID" value="NZ_CP028519.1"/>
</dbReference>
<dbReference type="KEGG" id="maer:DAI18_16380"/>
<feature type="transmembrane region" description="Helical" evidence="4">
    <location>
        <begin position="103"/>
        <end position="123"/>
    </location>
</feature>
<evidence type="ECO:0000313" key="7">
    <source>
        <dbReference type="Proteomes" id="UP000244173"/>
    </source>
</evidence>
<dbReference type="InterPro" id="IPR011701">
    <property type="entry name" value="MFS"/>
</dbReference>
<dbReference type="PANTHER" id="PTHR23523">
    <property type="match status" value="1"/>
</dbReference>
<feature type="transmembrane region" description="Helical" evidence="4">
    <location>
        <begin position="135"/>
        <end position="161"/>
    </location>
</feature>
<keyword evidence="7" id="KW-1185">Reference proteome</keyword>
<feature type="transmembrane region" description="Helical" evidence="4">
    <location>
        <begin position="213"/>
        <end position="235"/>
    </location>
</feature>
<proteinExistence type="predicted"/>